<dbReference type="PANTHER" id="PTHR11042:SF138">
    <property type="entry name" value="SERINE_THREONINE-PROTEIN KINASE IKS1-RELATED"/>
    <property type="match status" value="1"/>
</dbReference>
<dbReference type="Pfam" id="PF00069">
    <property type="entry name" value="Pkinase"/>
    <property type="match status" value="1"/>
</dbReference>
<dbReference type="SUPFAM" id="SSF56112">
    <property type="entry name" value="Protein kinase-like (PK-like)"/>
    <property type="match status" value="1"/>
</dbReference>
<reference evidence="6" key="2">
    <citation type="journal article" date="2023" name="IMA Fungus">
        <title>Comparative genomic study of the Penicillium genus elucidates a diverse pangenome and 15 lateral gene transfer events.</title>
        <authorList>
            <person name="Petersen C."/>
            <person name="Sorensen T."/>
            <person name="Nielsen M.R."/>
            <person name="Sondergaard T.E."/>
            <person name="Sorensen J.L."/>
            <person name="Fitzpatrick D.A."/>
            <person name="Frisvad J.C."/>
            <person name="Nielsen K.L."/>
        </authorList>
    </citation>
    <scope>NUCLEOTIDE SEQUENCE</scope>
    <source>
        <strain evidence="6">IBT 34128</strain>
    </source>
</reference>
<protein>
    <recommendedName>
        <fullName evidence="5">Protein kinase domain-containing protein</fullName>
    </recommendedName>
</protein>
<dbReference type="GeneID" id="81396948"/>
<keyword evidence="3" id="KW-0418">Kinase</keyword>
<keyword evidence="1" id="KW-0808">Transferase</keyword>
<gene>
    <name evidence="6" type="ORF">NUU61_007254</name>
</gene>
<dbReference type="PANTHER" id="PTHR11042">
    <property type="entry name" value="EUKARYOTIC TRANSLATION INITIATION FACTOR 2-ALPHA KINASE EIF2-ALPHA KINASE -RELATED"/>
    <property type="match status" value="1"/>
</dbReference>
<dbReference type="GO" id="GO:0005524">
    <property type="term" value="F:ATP binding"/>
    <property type="evidence" value="ECO:0007669"/>
    <property type="project" value="UniProtKB-KW"/>
</dbReference>
<name>A0A9W9K449_9EURO</name>
<dbReference type="Proteomes" id="UP001141434">
    <property type="component" value="Unassembled WGS sequence"/>
</dbReference>
<dbReference type="InterPro" id="IPR050339">
    <property type="entry name" value="CC_SR_Kinase"/>
</dbReference>
<keyword evidence="2" id="KW-0547">Nucleotide-binding</keyword>
<evidence type="ECO:0000256" key="4">
    <source>
        <dbReference type="ARBA" id="ARBA00022840"/>
    </source>
</evidence>
<dbReference type="RefSeq" id="XP_056510579.1">
    <property type="nucleotide sequence ID" value="XM_056657779.1"/>
</dbReference>
<keyword evidence="7" id="KW-1185">Reference proteome</keyword>
<dbReference type="GO" id="GO:0005634">
    <property type="term" value="C:nucleus"/>
    <property type="evidence" value="ECO:0007669"/>
    <property type="project" value="TreeGrafter"/>
</dbReference>
<comment type="caution">
    <text evidence="6">The sequence shown here is derived from an EMBL/GenBank/DDBJ whole genome shotgun (WGS) entry which is preliminary data.</text>
</comment>
<dbReference type="OrthoDB" id="4062651at2759"/>
<evidence type="ECO:0000256" key="1">
    <source>
        <dbReference type="ARBA" id="ARBA00022679"/>
    </source>
</evidence>
<proteinExistence type="predicted"/>
<dbReference type="GO" id="GO:0005737">
    <property type="term" value="C:cytoplasm"/>
    <property type="evidence" value="ECO:0007669"/>
    <property type="project" value="TreeGrafter"/>
</dbReference>
<dbReference type="InterPro" id="IPR000719">
    <property type="entry name" value="Prot_kinase_dom"/>
</dbReference>
<organism evidence="6 7">
    <name type="scientific">Penicillium alfredii</name>
    <dbReference type="NCBI Taxonomy" id="1506179"/>
    <lineage>
        <taxon>Eukaryota</taxon>
        <taxon>Fungi</taxon>
        <taxon>Dikarya</taxon>
        <taxon>Ascomycota</taxon>
        <taxon>Pezizomycotina</taxon>
        <taxon>Eurotiomycetes</taxon>
        <taxon>Eurotiomycetidae</taxon>
        <taxon>Eurotiales</taxon>
        <taxon>Aspergillaceae</taxon>
        <taxon>Penicillium</taxon>
    </lineage>
</organism>
<reference evidence="6" key="1">
    <citation type="submission" date="2022-11" db="EMBL/GenBank/DDBJ databases">
        <authorList>
            <person name="Petersen C."/>
        </authorList>
    </citation>
    <scope>NUCLEOTIDE SEQUENCE</scope>
    <source>
        <strain evidence="6">IBT 34128</strain>
    </source>
</reference>
<dbReference type="EMBL" id="JAPMSZ010000009">
    <property type="protein sequence ID" value="KAJ5092384.1"/>
    <property type="molecule type" value="Genomic_DNA"/>
</dbReference>
<dbReference type="PROSITE" id="PS50011">
    <property type="entry name" value="PROTEIN_KINASE_DOM"/>
    <property type="match status" value="1"/>
</dbReference>
<dbReference type="InterPro" id="IPR011009">
    <property type="entry name" value="Kinase-like_dom_sf"/>
</dbReference>
<evidence type="ECO:0000256" key="3">
    <source>
        <dbReference type="ARBA" id="ARBA00022777"/>
    </source>
</evidence>
<dbReference type="AlphaFoldDB" id="A0A9W9K449"/>
<sequence>MEVIECLGDFGGPNDPVAFRFSRIIYRENGQAYQGLSNVHYPSKEEVKVEDLYNIALIPTENLHPNFDNSFTNVQVISPLWYIKRSRLSNYDPNNPNQFKAQVLKEAQICEQLRKAPHPNIAVYHGCEVKGGRITGLYFTKYNETLMERINPKKLNKRECASHRSGRPSTETTSWLEGIKSGLEHLHSLGIVHNDINPGNIMFDGATPVIIDFGSCSREGDDLSMIGQTFEWHDESIRQAKPQNDLNALQEVRFWLDGKVDAFQFSLSLASSK</sequence>
<evidence type="ECO:0000256" key="2">
    <source>
        <dbReference type="ARBA" id="ARBA00022741"/>
    </source>
</evidence>
<evidence type="ECO:0000313" key="6">
    <source>
        <dbReference type="EMBL" id="KAJ5092384.1"/>
    </source>
</evidence>
<evidence type="ECO:0000313" key="7">
    <source>
        <dbReference type="Proteomes" id="UP001141434"/>
    </source>
</evidence>
<dbReference type="GO" id="GO:0004672">
    <property type="term" value="F:protein kinase activity"/>
    <property type="evidence" value="ECO:0007669"/>
    <property type="project" value="InterPro"/>
</dbReference>
<dbReference type="Gene3D" id="1.10.510.10">
    <property type="entry name" value="Transferase(Phosphotransferase) domain 1"/>
    <property type="match status" value="1"/>
</dbReference>
<evidence type="ECO:0000259" key="5">
    <source>
        <dbReference type="PROSITE" id="PS50011"/>
    </source>
</evidence>
<accession>A0A9W9K449</accession>
<feature type="domain" description="Protein kinase" evidence="5">
    <location>
        <begin position="26"/>
        <end position="273"/>
    </location>
</feature>
<keyword evidence="4" id="KW-0067">ATP-binding</keyword>